<keyword evidence="3" id="KW-1185">Reference proteome</keyword>
<protein>
    <submittedName>
        <fullName evidence="2">Serine hydrolase</fullName>
    </submittedName>
</protein>
<dbReference type="Proteomes" id="UP000313066">
    <property type="component" value="Unassembled WGS sequence"/>
</dbReference>
<dbReference type="SUPFAM" id="SSF56601">
    <property type="entry name" value="beta-lactamase/transpeptidase-like"/>
    <property type="match status" value="1"/>
</dbReference>
<dbReference type="EMBL" id="VDMA02000029">
    <property type="protein sequence ID" value="KAB8177733.1"/>
    <property type="molecule type" value="Genomic_DNA"/>
</dbReference>
<dbReference type="Gene3D" id="3.40.710.10">
    <property type="entry name" value="DD-peptidase/beta-lactamase superfamily"/>
    <property type="match status" value="1"/>
</dbReference>
<keyword evidence="2" id="KW-0378">Hydrolase</keyword>
<dbReference type="PANTHER" id="PTHR46825">
    <property type="entry name" value="D-ALANYL-D-ALANINE-CARBOXYPEPTIDASE/ENDOPEPTIDASE AMPH"/>
    <property type="match status" value="1"/>
</dbReference>
<comment type="caution">
    <text evidence="2">The sequence shown here is derived from an EMBL/GenBank/DDBJ whole genome shotgun (WGS) entry which is preliminary data.</text>
</comment>
<dbReference type="Pfam" id="PF00144">
    <property type="entry name" value="Beta-lactamase"/>
    <property type="match status" value="1"/>
</dbReference>
<dbReference type="RefSeq" id="WP_139579896.1">
    <property type="nucleotide sequence ID" value="NZ_VDMA02000029.1"/>
</dbReference>
<feature type="domain" description="Beta-lactamase-related" evidence="1">
    <location>
        <begin position="26"/>
        <end position="342"/>
    </location>
</feature>
<dbReference type="GO" id="GO:0016787">
    <property type="term" value="F:hydrolase activity"/>
    <property type="evidence" value="ECO:0007669"/>
    <property type="project" value="UniProtKB-KW"/>
</dbReference>
<proteinExistence type="predicted"/>
<sequence>MRRSRVAVNAAVVLVLVSGAGGDGLRQVLDNAVRQGSPGALAQSRDDGVVRNLSSGVADVVAHRPPTADMRFRIASITKTFVATAILRLVAEGRLRLDTPLAEVLPGVGRNAGAITMRMLLAHTSGLYDYTEDPQVERLAEKDPAHCFTPREFADVAGRHPPAFRPGTSWKYSNTNYSLLALVMEKITGRPYAQVITETVLRPLGLKDTYFPGCSPWVRGPHLHGYVKPDPARPGLKDVTVFNPTTSAGDGDMISTVGDLNRFVSALLAGRLLPRGLLDAMLTPTPGSFPQSDTFRYGLGTVIATTPCGVTVYGGAGTMDGSLTWVAGTRGGRHTMALALNGSWVDQTAVTTRAITAEFCPR</sequence>
<dbReference type="InterPro" id="IPR050491">
    <property type="entry name" value="AmpC-like"/>
</dbReference>
<evidence type="ECO:0000313" key="3">
    <source>
        <dbReference type="Proteomes" id="UP000313066"/>
    </source>
</evidence>
<gene>
    <name evidence="2" type="ORF">FH610_037030</name>
</gene>
<dbReference type="InterPro" id="IPR012338">
    <property type="entry name" value="Beta-lactam/transpept-like"/>
</dbReference>
<dbReference type="InterPro" id="IPR001466">
    <property type="entry name" value="Beta-lactam-related"/>
</dbReference>
<name>A0A5N6BCJ3_9ACTN</name>
<reference evidence="2 3" key="1">
    <citation type="submission" date="2019-10" db="EMBL/GenBank/DDBJ databases">
        <title>Nonomuraea sp. nov., isolated from Phyllanthus amarus.</title>
        <authorList>
            <person name="Klykleung N."/>
            <person name="Tanasupawat S."/>
        </authorList>
    </citation>
    <scope>NUCLEOTIDE SEQUENCE [LARGE SCALE GENOMIC DNA]</scope>
    <source>
        <strain evidence="2 3">CR1-09</strain>
    </source>
</reference>
<dbReference type="AlphaFoldDB" id="A0A5N6BCJ3"/>
<evidence type="ECO:0000313" key="2">
    <source>
        <dbReference type="EMBL" id="KAB8177733.1"/>
    </source>
</evidence>
<organism evidence="2 3">
    <name type="scientific">Microbispora catharanthi</name>
    <dbReference type="NCBI Taxonomy" id="1712871"/>
    <lineage>
        <taxon>Bacteria</taxon>
        <taxon>Bacillati</taxon>
        <taxon>Actinomycetota</taxon>
        <taxon>Actinomycetes</taxon>
        <taxon>Streptosporangiales</taxon>
        <taxon>Streptosporangiaceae</taxon>
        <taxon>Microbispora</taxon>
    </lineage>
</organism>
<dbReference type="PANTHER" id="PTHR46825:SF7">
    <property type="entry name" value="D-ALANYL-D-ALANINE CARBOXYPEPTIDASE"/>
    <property type="match status" value="1"/>
</dbReference>
<evidence type="ECO:0000259" key="1">
    <source>
        <dbReference type="Pfam" id="PF00144"/>
    </source>
</evidence>
<accession>A0A5N6BCJ3</accession>